<dbReference type="eggNOG" id="ENOG5033UKF">
    <property type="taxonomic scope" value="Bacteria"/>
</dbReference>
<dbReference type="GeneID" id="93446680"/>
<dbReference type="EMBL" id="BQOB01000001">
    <property type="protein sequence ID" value="GKH82303.1"/>
    <property type="molecule type" value="Genomic_DNA"/>
</dbReference>
<dbReference type="EMBL" id="VVYY01000002">
    <property type="protein sequence ID" value="KAA5400138.1"/>
    <property type="molecule type" value="Genomic_DNA"/>
</dbReference>
<dbReference type="PROSITE" id="PS51257">
    <property type="entry name" value="PROKAR_LIPOPROTEIN"/>
    <property type="match status" value="1"/>
</dbReference>
<dbReference type="EMBL" id="CP126056">
    <property type="protein sequence ID" value="WHX11715.1"/>
    <property type="molecule type" value="Genomic_DNA"/>
</dbReference>
<evidence type="ECO:0000313" key="8">
    <source>
        <dbReference type="EMBL" id="QJR76394.1"/>
    </source>
</evidence>
<reference evidence="8 18" key="4">
    <citation type="submission" date="2019-11" db="EMBL/GenBank/DDBJ databases">
        <title>Complete genome sequence of Bacteroides dorei DSM 17855.</title>
        <authorList>
            <person name="Russell J.T."/>
        </authorList>
    </citation>
    <scope>NUCLEOTIDE SEQUENCE [LARGE SCALE GENOMIC DNA]</scope>
    <source>
        <strain evidence="8 18">DSM 17855</strain>
    </source>
</reference>
<dbReference type="Proteomes" id="UP000481700">
    <property type="component" value="Unassembled WGS sequence"/>
</dbReference>
<dbReference type="EMBL" id="QRZL01000009">
    <property type="protein sequence ID" value="RGV77121.1"/>
    <property type="molecule type" value="Genomic_DNA"/>
</dbReference>
<dbReference type="Proteomes" id="UP000481616">
    <property type="component" value="Unassembled WGS sequence"/>
</dbReference>
<dbReference type="Proteomes" id="UP000441162">
    <property type="component" value="Unassembled WGS sequence"/>
</dbReference>
<proteinExistence type="predicted"/>
<reference evidence="1" key="5">
    <citation type="submission" date="2022-01" db="EMBL/GenBank/DDBJ databases">
        <title>Novel bile acid biosynthetic pathways are enriched in the microbiome of centenarians.</title>
        <authorList>
            <person name="Sato Y."/>
            <person name="Atarashi K."/>
            <person name="Plichta R.D."/>
            <person name="Arai Y."/>
            <person name="Sasajima S."/>
            <person name="Kearney M.S."/>
            <person name="Suda W."/>
            <person name="Takeshita K."/>
            <person name="Sasaki T."/>
            <person name="Okamoto S."/>
            <person name="Skelly N.A."/>
            <person name="Okamura Y."/>
            <person name="Vlamakis H."/>
            <person name="Li Y."/>
            <person name="Tanoue T."/>
            <person name="Takei H."/>
            <person name="Nittono H."/>
            <person name="Narushima S."/>
            <person name="Irie J."/>
            <person name="Itoh H."/>
            <person name="Moriya K."/>
            <person name="Sugiura Y."/>
            <person name="Suematsu M."/>
            <person name="Moritoki N."/>
            <person name="Shibata S."/>
            <person name="Littman R.D."/>
            <person name="Fischbach A.M."/>
            <person name="Uwamino Y."/>
            <person name="Inoue T."/>
            <person name="Honda A."/>
            <person name="Hattori M."/>
            <person name="Murai T."/>
            <person name="Xavier J.R."/>
            <person name="Hirose N."/>
            <person name="Honda K."/>
        </authorList>
    </citation>
    <scope>NUCLEOTIDE SEQUENCE</scope>
    <source>
        <strain evidence="1">CE91-St7</strain>
    </source>
</reference>
<evidence type="ECO:0008006" key="19">
    <source>
        <dbReference type="Google" id="ProtNLM"/>
    </source>
</evidence>
<dbReference type="Gene3D" id="3.30.300.250">
    <property type="match status" value="1"/>
</dbReference>
<gene>
    <name evidence="1" type="ORF">CE91St7_31870</name>
    <name evidence="9" type="ORF">DWW04_10635</name>
    <name evidence="10" type="ORF">E1I98_07870</name>
    <name evidence="4" type="ORF">F2Y44_00070</name>
    <name evidence="6" type="ORF">F2Y51_00875</name>
    <name evidence="5" type="ORF">F2Y58_02005</name>
    <name evidence="3" type="ORF">F2Y61_04990</name>
    <name evidence="2" type="ORF">F2Z07_02090</name>
    <name evidence="8" type="ORF">GKD17_08300</name>
    <name evidence="11" type="ORF">QNN11_11065</name>
    <name evidence="7" type="ORF">RVH45_04200</name>
</gene>
<reference evidence="10 13" key="3">
    <citation type="journal article" date="2019" name="Nat. Microbiol.">
        <title>Genomic variation and strain-specific functional adaptation in the human gut microbiome during early life.</title>
        <authorList>
            <person name="Vatanen T."/>
            <person name="Plichta D.R."/>
            <person name="Somani J."/>
            <person name="Munch P.C."/>
            <person name="Arthur T.D."/>
            <person name="Hall A.B."/>
            <person name="Rudolf S."/>
            <person name="Oakeley E.J."/>
            <person name="Ke X."/>
            <person name="Young R.A."/>
            <person name="Haiser H.J."/>
            <person name="Kolde R."/>
            <person name="Yassour M."/>
            <person name="Luopajarvi K."/>
            <person name="Siljander H."/>
            <person name="Virtanen S.M."/>
            <person name="Ilonen J."/>
            <person name="Uibo R."/>
            <person name="Tillmann V."/>
            <person name="Mokurov S."/>
            <person name="Dorshakova N."/>
            <person name="Porter J.A."/>
            <person name="McHardy A.C."/>
            <person name="Lahdesmaki H."/>
            <person name="Vlamakis H."/>
            <person name="Huttenhower C."/>
            <person name="Knip M."/>
            <person name="Xavier R.J."/>
        </authorList>
    </citation>
    <scope>NUCLEOTIDE SEQUENCE [LARGE SCALE GENOMIC DNA]</scope>
    <source>
        <strain evidence="10 13">RJX1047</strain>
    </source>
</reference>
<protein>
    <recommendedName>
        <fullName evidence="19">Lipoprotein</fullName>
    </recommendedName>
</protein>
<evidence type="ECO:0000313" key="9">
    <source>
        <dbReference type="EMBL" id="RGV77121.1"/>
    </source>
</evidence>
<dbReference type="AlphaFoldDB" id="A0A076IQQ4"/>
<evidence type="ECO:0000313" key="12">
    <source>
        <dbReference type="Proteomes" id="UP000283678"/>
    </source>
</evidence>
<accession>A0A076IQQ4</accession>
<evidence type="ECO:0000313" key="1">
    <source>
        <dbReference type="EMBL" id="GKH82303.1"/>
    </source>
</evidence>
<dbReference type="EMBL" id="JAWDEV010000001">
    <property type="protein sequence ID" value="MDU0269112.1"/>
    <property type="molecule type" value="Genomic_DNA"/>
</dbReference>
<dbReference type="Proteomes" id="UP000283678">
    <property type="component" value="Unassembled WGS sequence"/>
</dbReference>
<dbReference type="EMBL" id="VVZV01000001">
    <property type="protein sequence ID" value="KAA5325166.1"/>
    <property type="molecule type" value="Genomic_DNA"/>
</dbReference>
<sequence length="132" mass="15082">MKRETVIIAALGILTLAGCNNNHRSQVRKFKQTAEKTNRSCPTRMNETITLDSTRYNEKDNSVSYFYSVTGELDNATYMNTHYAAFKQALQNAVDNSVEMEEYRKFGTSIRYIYYSGSSKKQLAAFSFNSPK</sequence>
<dbReference type="EMBL" id="VVZB01000002">
    <property type="protein sequence ID" value="KAA5385196.1"/>
    <property type="molecule type" value="Genomic_DNA"/>
</dbReference>
<dbReference type="KEGG" id="bdo:EL88_06990"/>
<dbReference type="EMBL" id="CP046176">
    <property type="protein sequence ID" value="QJR76394.1"/>
    <property type="molecule type" value="Genomic_DNA"/>
</dbReference>
<reference evidence="9 12" key="1">
    <citation type="submission" date="2018-08" db="EMBL/GenBank/DDBJ databases">
        <title>A genome reference for cultivated species of the human gut microbiota.</title>
        <authorList>
            <person name="Zou Y."/>
            <person name="Xue W."/>
            <person name="Luo G."/>
        </authorList>
    </citation>
    <scope>NUCLEOTIDE SEQUENCE [LARGE SCALE GENOMIC DNA]</scope>
    <source>
        <strain evidence="9 12">AF14-1AC</strain>
    </source>
</reference>
<dbReference type="EMBL" id="VVZA01000001">
    <property type="protein sequence ID" value="KAA5407984.1"/>
    <property type="molecule type" value="Genomic_DNA"/>
</dbReference>
<dbReference type="Proteomes" id="UP000347681">
    <property type="component" value="Unassembled WGS sequence"/>
</dbReference>
<organism evidence="4">
    <name type="scientific">Phocaeicola dorei</name>
    <dbReference type="NCBI Taxonomy" id="357276"/>
    <lineage>
        <taxon>Bacteria</taxon>
        <taxon>Pseudomonadati</taxon>
        <taxon>Bacteroidota</taxon>
        <taxon>Bacteroidia</taxon>
        <taxon>Bacteroidales</taxon>
        <taxon>Bacteroidaceae</taxon>
        <taxon>Phocaeicola</taxon>
    </lineage>
</organism>
<dbReference type="Proteomes" id="UP001177934">
    <property type="component" value="Chromosome"/>
</dbReference>
<reference evidence="14 15" key="2">
    <citation type="journal article" date="2019" name="Nat. Med.">
        <title>A library of human gut bacterial isolates paired with longitudinal multiomics data enables mechanistic microbiome research.</title>
        <authorList>
            <person name="Poyet M."/>
            <person name="Groussin M."/>
            <person name="Gibbons S.M."/>
            <person name="Avila-Pacheco J."/>
            <person name="Jiang X."/>
            <person name="Kearney S.M."/>
            <person name="Perrotta A.R."/>
            <person name="Berdy B."/>
            <person name="Zhao S."/>
            <person name="Lieberman T.D."/>
            <person name="Swanson P.K."/>
            <person name="Smith M."/>
            <person name="Roesemann S."/>
            <person name="Alexander J.E."/>
            <person name="Rich S.A."/>
            <person name="Livny J."/>
            <person name="Vlamakis H."/>
            <person name="Clish C."/>
            <person name="Bullock K."/>
            <person name="Deik A."/>
            <person name="Scott J."/>
            <person name="Pierce K.A."/>
            <person name="Xavier R.J."/>
            <person name="Alm E.J."/>
        </authorList>
    </citation>
    <scope>NUCLEOTIDE SEQUENCE [LARGE SCALE GENOMIC DNA]</scope>
    <source>
        <strain evidence="5 16">BIOML-A1</strain>
        <strain evidence="2 17">BIOML-A25</strain>
        <strain evidence="6 15">BIOML-A4</strain>
        <strain evidence="3 14">BIOML-A5</strain>
        <strain evidence="4">BIOML-A8</strain>
    </source>
</reference>
<dbReference type="Proteomes" id="UP001181086">
    <property type="component" value="Unassembled WGS sequence"/>
</dbReference>
<evidence type="ECO:0000313" key="14">
    <source>
        <dbReference type="Proteomes" id="UP000347681"/>
    </source>
</evidence>
<evidence type="ECO:0000313" key="15">
    <source>
        <dbReference type="Proteomes" id="UP000441162"/>
    </source>
</evidence>
<dbReference type="RefSeq" id="WP_007838202.1">
    <property type="nucleotide sequence ID" value="NZ_BAABYF010000001.1"/>
</dbReference>
<evidence type="ECO:0000313" key="6">
    <source>
        <dbReference type="EMBL" id="KAA5407984.1"/>
    </source>
</evidence>
<evidence type="ECO:0000313" key="3">
    <source>
        <dbReference type="EMBL" id="KAA5385196.1"/>
    </source>
</evidence>
<evidence type="ECO:0000313" key="7">
    <source>
        <dbReference type="EMBL" id="MDU0269112.1"/>
    </source>
</evidence>
<evidence type="ECO:0000313" key="4">
    <source>
        <dbReference type="EMBL" id="KAA5388159.1"/>
    </source>
</evidence>
<evidence type="ECO:0000313" key="13">
    <source>
        <dbReference type="Proteomes" id="UP000294527"/>
    </source>
</evidence>
<dbReference type="EMBL" id="VVZE01000001">
    <property type="protein sequence ID" value="KAA5388159.1"/>
    <property type="molecule type" value="Genomic_DNA"/>
</dbReference>
<evidence type="ECO:0000313" key="18">
    <source>
        <dbReference type="Proteomes" id="UP000500949"/>
    </source>
</evidence>
<evidence type="ECO:0000313" key="2">
    <source>
        <dbReference type="EMBL" id="KAA5325166.1"/>
    </source>
</evidence>
<evidence type="ECO:0000313" key="16">
    <source>
        <dbReference type="Proteomes" id="UP000481616"/>
    </source>
</evidence>
<dbReference type="Proteomes" id="UP000500949">
    <property type="component" value="Chromosome"/>
</dbReference>
<evidence type="ECO:0000313" key="5">
    <source>
        <dbReference type="EMBL" id="KAA5400138.1"/>
    </source>
</evidence>
<evidence type="ECO:0000313" key="17">
    <source>
        <dbReference type="Proteomes" id="UP000481700"/>
    </source>
</evidence>
<evidence type="ECO:0000313" key="10">
    <source>
        <dbReference type="EMBL" id="TDA76278.1"/>
    </source>
</evidence>
<name>A0A076IQQ4_9BACT</name>
<dbReference type="EMBL" id="SLTU01000001">
    <property type="protein sequence ID" value="TDA76278.1"/>
    <property type="molecule type" value="Genomic_DNA"/>
</dbReference>
<dbReference type="Proteomes" id="UP000294527">
    <property type="component" value="Unassembled WGS sequence"/>
</dbReference>
<reference evidence="7" key="7">
    <citation type="submission" date="2023-10" db="EMBL/GenBank/DDBJ databases">
        <title>Genome of Potential pathogenic bacteria in Crohn's disease.</title>
        <authorList>
            <person name="Rodriguez-Palacios A."/>
        </authorList>
    </citation>
    <scope>NUCLEOTIDE SEQUENCE</scope>
    <source>
        <strain evidence="7">CavFT-hAR62</strain>
    </source>
</reference>
<reference evidence="11" key="6">
    <citation type="journal article" date="2023" name="Nat. Commun.">
        <title>Identification of a novel Human Milk Oligosaccharides utilization cluster in the infant gut commensal Bacteroides dorei.</title>
        <authorList>
            <person name="Kijner S."/>
            <person name="Ennis D."/>
            <person name="Shmorak S."/>
            <person name="Florentin A."/>
            <person name="Yassour M."/>
        </authorList>
    </citation>
    <scope>NUCLEOTIDE SEQUENCE</scope>
    <source>
        <strain evidence="11">2</strain>
    </source>
</reference>
<dbReference type="Proteomes" id="UP001055104">
    <property type="component" value="Unassembled WGS sequence"/>
</dbReference>
<evidence type="ECO:0000313" key="11">
    <source>
        <dbReference type="EMBL" id="WHX11715.1"/>
    </source>
</evidence>